<organism evidence="2 3">
    <name type="scientific">Arthrobacter cupressi</name>
    <dbReference type="NCBI Taxonomy" id="1045773"/>
    <lineage>
        <taxon>Bacteria</taxon>
        <taxon>Bacillati</taxon>
        <taxon>Actinomycetota</taxon>
        <taxon>Actinomycetes</taxon>
        <taxon>Micrococcales</taxon>
        <taxon>Micrococcaceae</taxon>
        <taxon>Arthrobacter</taxon>
    </lineage>
</organism>
<name>A0A1G8J202_9MICC</name>
<feature type="domain" description="BIG2" evidence="1">
    <location>
        <begin position="159"/>
        <end position="240"/>
    </location>
</feature>
<dbReference type="RefSeq" id="WP_074586466.1">
    <property type="nucleotide sequence ID" value="NZ_FNEI01000001.1"/>
</dbReference>
<dbReference type="InterPro" id="IPR008964">
    <property type="entry name" value="Invasin/intimin_cell_adhesion"/>
</dbReference>
<dbReference type="STRING" id="1045773.SAMN05216555_101428"/>
<evidence type="ECO:0000259" key="1">
    <source>
        <dbReference type="SMART" id="SM00635"/>
    </source>
</evidence>
<feature type="domain" description="BIG2" evidence="1">
    <location>
        <begin position="71"/>
        <end position="152"/>
    </location>
</feature>
<dbReference type="Gene3D" id="2.60.40.1080">
    <property type="match status" value="4"/>
</dbReference>
<feature type="domain" description="BIG2" evidence="1">
    <location>
        <begin position="338"/>
        <end position="417"/>
    </location>
</feature>
<proteinExistence type="predicted"/>
<sequence>MNRELRQRLLDEADVRSAGHPADLASAVGAGMAQVRRKFMWASVAAVAAALALTAAFVAWRIAVMPPPPPTLESIAVTSASQSLRPAATIPLTATGRYSDGSSRRLRDGVEWASSNPAVATVDGAGVVTAVAAGTAELTATLTGVSGQLVLVVQADGAKLTGVHVSPETATVDQGGILQLLAEGSYSDGSRGKLNGPVLWTSSNPGIVAVDGTGIAAAVAPGTATITASQAGLRGTSVITVPPAPKVVTALSVNPAELTLKEGQTAQLEAVATYSDGSSATVGNVTWETSPPGSTVGEVDATGLVTARGIGSTAVVATLPGAGGQILRGQATLTVVPTVKSIKVTPSGPLQPEPGGSVQLSAVVTYSDGTTGSDVEWASSRPLIASVDGSGLVTAIKEGDAEITATADGVTGNAVTVLVRTSPD</sequence>
<accession>A0A1G8J202</accession>
<dbReference type="SMART" id="SM00635">
    <property type="entry name" value="BID_2"/>
    <property type="match status" value="4"/>
</dbReference>
<dbReference type="SUPFAM" id="SSF49373">
    <property type="entry name" value="Invasin/intimin cell-adhesion fragments"/>
    <property type="match status" value="4"/>
</dbReference>
<evidence type="ECO:0000313" key="3">
    <source>
        <dbReference type="Proteomes" id="UP000182130"/>
    </source>
</evidence>
<reference evidence="3" key="1">
    <citation type="submission" date="2016-10" db="EMBL/GenBank/DDBJ databases">
        <authorList>
            <person name="Varghese N."/>
            <person name="Submissions S."/>
        </authorList>
    </citation>
    <scope>NUCLEOTIDE SEQUENCE [LARGE SCALE GENOMIC DNA]</scope>
    <source>
        <strain evidence="3">CGMCC 1.10783</strain>
    </source>
</reference>
<dbReference type="InterPro" id="IPR045197">
    <property type="entry name" value="NUP210-like"/>
</dbReference>
<evidence type="ECO:0000313" key="2">
    <source>
        <dbReference type="EMBL" id="SDI25083.1"/>
    </source>
</evidence>
<dbReference type="PANTHER" id="PTHR23019:SF0">
    <property type="entry name" value="NUCLEAR PORE MEMBRANE GLYCOPROTEIN 210"/>
    <property type="match status" value="1"/>
</dbReference>
<dbReference type="Proteomes" id="UP000182130">
    <property type="component" value="Unassembled WGS sequence"/>
</dbReference>
<dbReference type="EMBL" id="FNEI01000001">
    <property type="protein sequence ID" value="SDI25083.1"/>
    <property type="molecule type" value="Genomic_DNA"/>
</dbReference>
<gene>
    <name evidence="2" type="ORF">SAMN05216555_101428</name>
</gene>
<dbReference type="Pfam" id="PF02368">
    <property type="entry name" value="Big_2"/>
    <property type="match status" value="4"/>
</dbReference>
<dbReference type="OrthoDB" id="4904832at2"/>
<dbReference type="AlphaFoldDB" id="A0A1G8J202"/>
<protein>
    <submittedName>
        <fullName evidence="2">Ig-like domain (Group 2)</fullName>
    </submittedName>
</protein>
<dbReference type="PANTHER" id="PTHR23019">
    <property type="entry name" value="NUCLEAR PORE MEMBRANE GLYCOPROTEIN GP210-RELATED"/>
    <property type="match status" value="1"/>
</dbReference>
<dbReference type="InterPro" id="IPR003343">
    <property type="entry name" value="Big_2"/>
</dbReference>
<keyword evidence="3" id="KW-1185">Reference proteome</keyword>
<feature type="domain" description="BIG2" evidence="1">
    <location>
        <begin position="247"/>
        <end position="326"/>
    </location>
</feature>